<evidence type="ECO:0000256" key="5">
    <source>
        <dbReference type="PROSITE-ProRule" id="PRU00708"/>
    </source>
</evidence>
<keyword evidence="9" id="KW-1185">Reference proteome</keyword>
<evidence type="ECO:0000256" key="3">
    <source>
        <dbReference type="ARBA" id="ARBA00044493"/>
    </source>
</evidence>
<dbReference type="PANTHER" id="PTHR47936:SF1">
    <property type="entry name" value="PENTATRICOPEPTIDE REPEAT-CONTAINING PROTEIN GUN1, CHLOROPLASTIC"/>
    <property type="match status" value="1"/>
</dbReference>
<comment type="caution">
    <text evidence="8">The sequence shown here is derived from an EMBL/GenBank/DDBJ whole genome shotgun (WGS) entry which is preliminary data.</text>
</comment>
<dbReference type="Pfam" id="PF13812">
    <property type="entry name" value="PPR_3"/>
    <property type="match status" value="2"/>
</dbReference>
<feature type="compositionally biased region" description="Polar residues" evidence="6">
    <location>
        <begin position="53"/>
        <end position="75"/>
    </location>
</feature>
<dbReference type="InterPro" id="IPR011990">
    <property type="entry name" value="TPR-like_helical_dom_sf"/>
</dbReference>
<sequence>MPPLRIPIDGLWRCLCPSFEIYNTSYTGAQQIIPKSARQYSQVNRQRARTRAFHTSSQFRSQTATLTTQDSQPGSGLNVRRHVSSSQVNRPANGPYDGVALTHLYEKLRMIKSEEGSYQSTLDLVEYLITQREEEPALIHYDALICANADAENGSVANLRCLLEEMKEEGIQGNSASYHAILQVLAVHPNYVLRSEIMNEMRGRWLGLSPEGYHSFVIGLLRDRQYEMAMDKLEQMQADQIPIQPWLYDIFTYNLCAAGELDQAYHMLVYRFENDRKEISPNTWYYLLDIFSRAYHYEGAKFIWSQRVQTSFLNPSDGICTNILNLAARYCDPSLATATSRILSSRHTVLTPFHYESLLEAYVGTVDLQTAFKLLNIMSKAGCEPDSGTTRSIYRVLTGYSSHTPFQAWRRLKDDFGHGHPVHIAAANVIIEAAITSNTFELGLDMYKELNSICAMGPNTETFNILLQGAEKRKIKKNAMFLASEMIAHGVKADHLTYDRLIMICLNEDNYDDAFNYLDEMAEVGKDKFEQGRKGWWMRKGTLATMVERCVVAGDNRWVQILEEAVRRQVVTPFWAELFVRRLQNEGNGVARRFKPKWRGNSGTENQAN</sequence>
<proteinExistence type="inferred from homology"/>
<dbReference type="PROSITE" id="PS51375">
    <property type="entry name" value="PPR"/>
    <property type="match status" value="1"/>
</dbReference>
<feature type="domain" description="Pentatricopeptide repeat-containing protein-mitochondrial" evidence="7">
    <location>
        <begin position="317"/>
        <end position="449"/>
    </location>
</feature>
<comment type="similarity">
    <text evidence="1">Belongs to the CCM1 family.</text>
</comment>
<comment type="subunit">
    <text evidence="4">Binds to mitochondrial small subunit 15S rRNA.</text>
</comment>
<name>A0A9P7YAB2_9HELO</name>
<dbReference type="OrthoDB" id="747253at2759"/>
<dbReference type="InterPro" id="IPR057027">
    <property type="entry name" value="TPR_mt"/>
</dbReference>
<organism evidence="8 9">
    <name type="scientific">Amylocarpus encephaloides</name>
    <dbReference type="NCBI Taxonomy" id="45428"/>
    <lineage>
        <taxon>Eukaryota</taxon>
        <taxon>Fungi</taxon>
        <taxon>Dikarya</taxon>
        <taxon>Ascomycota</taxon>
        <taxon>Pezizomycotina</taxon>
        <taxon>Leotiomycetes</taxon>
        <taxon>Helotiales</taxon>
        <taxon>Helotiales incertae sedis</taxon>
        <taxon>Amylocarpus</taxon>
    </lineage>
</organism>
<evidence type="ECO:0000313" key="8">
    <source>
        <dbReference type="EMBL" id="KAG9229762.1"/>
    </source>
</evidence>
<gene>
    <name evidence="8" type="ORF">BJ875DRAFT_386649</name>
</gene>
<protein>
    <submittedName>
        <fullName evidence="8">Pentatricopeptide repeat protein-like protein</fullName>
    </submittedName>
</protein>
<dbReference type="EMBL" id="MU251734">
    <property type="protein sequence ID" value="KAG9229762.1"/>
    <property type="molecule type" value="Genomic_DNA"/>
</dbReference>
<dbReference type="Proteomes" id="UP000824998">
    <property type="component" value="Unassembled WGS sequence"/>
</dbReference>
<accession>A0A9P7YAB2</accession>
<feature type="region of interest" description="Disordered" evidence="6">
    <location>
        <begin position="51"/>
        <end position="92"/>
    </location>
</feature>
<dbReference type="AlphaFoldDB" id="A0A9P7YAB2"/>
<keyword evidence="2" id="KW-0677">Repeat</keyword>
<dbReference type="Pfam" id="PF23276">
    <property type="entry name" value="TPR_24"/>
    <property type="match status" value="1"/>
</dbReference>
<evidence type="ECO:0000256" key="6">
    <source>
        <dbReference type="SAM" id="MobiDB-lite"/>
    </source>
</evidence>
<feature type="repeat" description="PPR" evidence="5">
    <location>
        <begin position="351"/>
        <end position="385"/>
    </location>
</feature>
<comment type="function">
    <text evidence="3">Regulates mitochondrial small subunit maturation by controlling 15S rRNA 5'-end processing. Localizes to the 5' precursor of the 15S rRNA in a position that is subsequently occupied by mS47 in the mature yeast mtSSU. Uses structure and sequence-specific RNA recognition, binding to a single-stranded region of the precursor and specifically recognizing bases -6 to -1. The exchange of Ccm1 for mS47 is coupled to the irreversible removal of precursor rRNA that is accompanied by conformational changes of the mitoribosomal proteins uS5m and mS26. These conformational changes signal completion of 5'-end rRNA processing through protection of the mature 5'-end of the 15S rRNA and stabilization of mS47. The removal of the 5' precursor together with the dissociation of Ccm1 may be catalyzed by the 5'-3' exoribonuclease Pet127. Involved in the specific removal of group I introns in mitochondrial encoded transcripts.</text>
</comment>
<dbReference type="Gene3D" id="1.25.40.10">
    <property type="entry name" value="Tetratricopeptide repeat domain"/>
    <property type="match status" value="3"/>
</dbReference>
<dbReference type="InterPro" id="IPR002885">
    <property type="entry name" value="PPR_rpt"/>
</dbReference>
<evidence type="ECO:0000259" key="7">
    <source>
        <dbReference type="Pfam" id="PF23276"/>
    </source>
</evidence>
<evidence type="ECO:0000256" key="2">
    <source>
        <dbReference type="ARBA" id="ARBA00022737"/>
    </source>
</evidence>
<reference evidence="8" key="1">
    <citation type="journal article" date="2021" name="IMA Fungus">
        <title>Genomic characterization of three marine fungi, including Emericellopsis atlantica sp. nov. with signatures of a generalist lifestyle and marine biomass degradation.</title>
        <authorList>
            <person name="Hagestad O.C."/>
            <person name="Hou L."/>
            <person name="Andersen J.H."/>
            <person name="Hansen E.H."/>
            <person name="Altermark B."/>
            <person name="Li C."/>
            <person name="Kuhnert E."/>
            <person name="Cox R.J."/>
            <person name="Crous P.W."/>
            <person name="Spatafora J.W."/>
            <person name="Lail K."/>
            <person name="Amirebrahimi M."/>
            <person name="Lipzen A."/>
            <person name="Pangilinan J."/>
            <person name="Andreopoulos W."/>
            <person name="Hayes R.D."/>
            <person name="Ng V."/>
            <person name="Grigoriev I.V."/>
            <person name="Jackson S.A."/>
            <person name="Sutton T.D.S."/>
            <person name="Dobson A.D.W."/>
            <person name="Rama T."/>
        </authorList>
    </citation>
    <scope>NUCLEOTIDE SEQUENCE</scope>
    <source>
        <strain evidence="8">TRa018bII</strain>
    </source>
</reference>
<evidence type="ECO:0000313" key="9">
    <source>
        <dbReference type="Proteomes" id="UP000824998"/>
    </source>
</evidence>
<evidence type="ECO:0000256" key="4">
    <source>
        <dbReference type="ARBA" id="ARBA00044511"/>
    </source>
</evidence>
<evidence type="ECO:0000256" key="1">
    <source>
        <dbReference type="ARBA" id="ARBA00006192"/>
    </source>
</evidence>
<dbReference type="GO" id="GO:0031930">
    <property type="term" value="P:mitochondria-nucleus signaling pathway"/>
    <property type="evidence" value="ECO:0007669"/>
    <property type="project" value="TreeGrafter"/>
</dbReference>
<dbReference type="PANTHER" id="PTHR47936">
    <property type="entry name" value="PPR_LONG DOMAIN-CONTAINING PROTEIN"/>
    <property type="match status" value="1"/>
</dbReference>